<name>A0ABV5BCV7_9BACL</name>
<dbReference type="PROSITE" id="PS50977">
    <property type="entry name" value="HTH_TETR_2"/>
    <property type="match status" value="1"/>
</dbReference>
<feature type="DNA-binding region" description="H-T-H motif" evidence="4">
    <location>
        <begin position="42"/>
        <end position="61"/>
    </location>
</feature>
<dbReference type="InterPro" id="IPR036271">
    <property type="entry name" value="Tet_transcr_reg_TetR-rel_C_sf"/>
</dbReference>
<dbReference type="SUPFAM" id="SSF48498">
    <property type="entry name" value="Tetracyclin repressor-like, C-terminal domain"/>
    <property type="match status" value="1"/>
</dbReference>
<dbReference type="PANTHER" id="PTHR47506:SF1">
    <property type="entry name" value="HTH-TYPE TRANSCRIPTIONAL REGULATOR YJDC"/>
    <property type="match status" value="1"/>
</dbReference>
<evidence type="ECO:0000256" key="2">
    <source>
        <dbReference type="ARBA" id="ARBA00023125"/>
    </source>
</evidence>
<dbReference type="PRINTS" id="PR00455">
    <property type="entry name" value="HTHTETR"/>
</dbReference>
<sequence>MYTVLSKEKEGMIMGRTKEFDLEQVLHKAMLVFWEKGYEATSIPDLVKAMGISRSSMYETFVDKETLYVQAFKHYKRVWEKKRTLLRQATSVKEGVRQYFEMHIAGAYDEAYPKGCLVTNTIVSADSPHQEFHQLTRESLNELERLFYELLQKGQQSGEISPDKDIKVLATLLLHLNHGINVMARSTSDRKAAEDMIAAVIEML</sequence>
<reference evidence="6 7" key="1">
    <citation type="submission" date="2024-09" db="EMBL/GenBank/DDBJ databases">
        <authorList>
            <person name="Ruan L."/>
        </authorList>
    </citation>
    <scope>NUCLEOTIDE SEQUENCE [LARGE SCALE GENOMIC DNA]</scope>
    <source>
        <strain evidence="6 7">D33</strain>
    </source>
</reference>
<evidence type="ECO:0000313" key="6">
    <source>
        <dbReference type="EMBL" id="MFB5683519.1"/>
    </source>
</evidence>
<feature type="domain" description="HTH tetR-type" evidence="5">
    <location>
        <begin position="19"/>
        <end position="79"/>
    </location>
</feature>
<evidence type="ECO:0000256" key="4">
    <source>
        <dbReference type="PROSITE-ProRule" id="PRU00335"/>
    </source>
</evidence>
<keyword evidence="1" id="KW-0805">Transcription regulation</keyword>
<dbReference type="RefSeq" id="WP_375527245.1">
    <property type="nucleotide sequence ID" value="NZ_JBHILM010000027.1"/>
</dbReference>
<accession>A0ABV5BCV7</accession>
<dbReference type="PANTHER" id="PTHR47506">
    <property type="entry name" value="TRANSCRIPTIONAL REGULATORY PROTEIN"/>
    <property type="match status" value="1"/>
</dbReference>
<dbReference type="SUPFAM" id="SSF46689">
    <property type="entry name" value="Homeodomain-like"/>
    <property type="match status" value="1"/>
</dbReference>
<gene>
    <name evidence="6" type="ORF">ACE3NQ_21615</name>
</gene>
<evidence type="ECO:0000256" key="3">
    <source>
        <dbReference type="ARBA" id="ARBA00023163"/>
    </source>
</evidence>
<keyword evidence="3" id="KW-0804">Transcription</keyword>
<keyword evidence="7" id="KW-1185">Reference proteome</keyword>
<dbReference type="InterPro" id="IPR011075">
    <property type="entry name" value="TetR_C"/>
</dbReference>
<proteinExistence type="predicted"/>
<dbReference type="Pfam" id="PF16925">
    <property type="entry name" value="TetR_C_13"/>
    <property type="match status" value="1"/>
</dbReference>
<dbReference type="EMBL" id="JBHILM010000027">
    <property type="protein sequence ID" value="MFB5683519.1"/>
    <property type="molecule type" value="Genomic_DNA"/>
</dbReference>
<dbReference type="Gene3D" id="1.10.357.10">
    <property type="entry name" value="Tetracycline Repressor, domain 2"/>
    <property type="match status" value="1"/>
</dbReference>
<dbReference type="InterPro" id="IPR009057">
    <property type="entry name" value="Homeodomain-like_sf"/>
</dbReference>
<protein>
    <submittedName>
        <fullName evidence="6">TetR/AcrR family transcriptional regulator</fullName>
    </submittedName>
</protein>
<dbReference type="Proteomes" id="UP001580407">
    <property type="component" value="Unassembled WGS sequence"/>
</dbReference>
<evidence type="ECO:0000313" key="7">
    <source>
        <dbReference type="Proteomes" id="UP001580407"/>
    </source>
</evidence>
<comment type="caution">
    <text evidence="6">The sequence shown here is derived from an EMBL/GenBank/DDBJ whole genome shotgun (WGS) entry which is preliminary data.</text>
</comment>
<dbReference type="Gene3D" id="1.10.10.60">
    <property type="entry name" value="Homeodomain-like"/>
    <property type="match status" value="1"/>
</dbReference>
<dbReference type="InterPro" id="IPR001647">
    <property type="entry name" value="HTH_TetR"/>
</dbReference>
<keyword evidence="2 4" id="KW-0238">DNA-binding</keyword>
<evidence type="ECO:0000256" key="1">
    <source>
        <dbReference type="ARBA" id="ARBA00023015"/>
    </source>
</evidence>
<organism evidence="6 7">
    <name type="scientific">Paenibacillus terreus</name>
    <dbReference type="NCBI Taxonomy" id="1387834"/>
    <lineage>
        <taxon>Bacteria</taxon>
        <taxon>Bacillati</taxon>
        <taxon>Bacillota</taxon>
        <taxon>Bacilli</taxon>
        <taxon>Bacillales</taxon>
        <taxon>Paenibacillaceae</taxon>
        <taxon>Paenibacillus</taxon>
    </lineage>
</organism>
<dbReference type="Pfam" id="PF00440">
    <property type="entry name" value="TetR_N"/>
    <property type="match status" value="1"/>
</dbReference>
<evidence type="ECO:0000259" key="5">
    <source>
        <dbReference type="PROSITE" id="PS50977"/>
    </source>
</evidence>